<dbReference type="InterPro" id="IPR050855">
    <property type="entry name" value="NDM-1-like"/>
</dbReference>
<feature type="domain" description="Metallo-beta-lactamase" evidence="1">
    <location>
        <begin position="16"/>
        <end position="198"/>
    </location>
</feature>
<protein>
    <submittedName>
        <fullName evidence="2">MBL fold metallo-hydrolase</fullName>
    </submittedName>
</protein>
<accession>A0ABU5T883</accession>
<organism evidence="2 3">
    <name type="scientific">Sinomonas terricola</name>
    <dbReference type="NCBI Taxonomy" id="3110330"/>
    <lineage>
        <taxon>Bacteria</taxon>
        <taxon>Bacillati</taxon>
        <taxon>Actinomycetota</taxon>
        <taxon>Actinomycetes</taxon>
        <taxon>Micrococcales</taxon>
        <taxon>Micrococcaceae</taxon>
        <taxon>Sinomonas</taxon>
    </lineage>
</organism>
<dbReference type="InterPro" id="IPR001279">
    <property type="entry name" value="Metallo-B-lactamas"/>
</dbReference>
<dbReference type="Gene3D" id="3.60.15.10">
    <property type="entry name" value="Ribonuclease Z/Hydroxyacylglutathione hydrolase-like"/>
    <property type="match status" value="1"/>
</dbReference>
<dbReference type="SUPFAM" id="SSF56281">
    <property type="entry name" value="Metallo-hydrolase/oxidoreductase"/>
    <property type="match status" value="1"/>
</dbReference>
<name>A0ABU5T883_9MICC</name>
<dbReference type="InterPro" id="IPR036866">
    <property type="entry name" value="RibonucZ/Hydroxyglut_hydro"/>
</dbReference>
<dbReference type="EMBL" id="JAYGGQ010000010">
    <property type="protein sequence ID" value="MEA5455651.1"/>
    <property type="molecule type" value="Genomic_DNA"/>
</dbReference>
<dbReference type="RefSeq" id="WP_323279528.1">
    <property type="nucleotide sequence ID" value="NZ_JAYGGQ010000010.1"/>
</dbReference>
<proteinExistence type="predicted"/>
<keyword evidence="3" id="KW-1185">Reference proteome</keyword>
<evidence type="ECO:0000313" key="2">
    <source>
        <dbReference type="EMBL" id="MEA5455651.1"/>
    </source>
</evidence>
<gene>
    <name evidence="2" type="ORF">SPF06_13035</name>
</gene>
<dbReference type="Pfam" id="PF00753">
    <property type="entry name" value="Lactamase_B"/>
    <property type="match status" value="1"/>
</dbReference>
<dbReference type="PANTHER" id="PTHR42951">
    <property type="entry name" value="METALLO-BETA-LACTAMASE DOMAIN-CONTAINING"/>
    <property type="match status" value="1"/>
</dbReference>
<evidence type="ECO:0000259" key="1">
    <source>
        <dbReference type="SMART" id="SM00849"/>
    </source>
</evidence>
<evidence type="ECO:0000313" key="3">
    <source>
        <dbReference type="Proteomes" id="UP001304769"/>
    </source>
</evidence>
<dbReference type="Proteomes" id="UP001304769">
    <property type="component" value="Unassembled WGS sequence"/>
</dbReference>
<dbReference type="CDD" id="cd07721">
    <property type="entry name" value="yflN-like_MBL-fold"/>
    <property type="match status" value="1"/>
</dbReference>
<dbReference type="SMART" id="SM00849">
    <property type="entry name" value="Lactamase_B"/>
    <property type="match status" value="1"/>
</dbReference>
<sequence>MESVYPSVYRLRHSAGSNGYVVLDGARAAVIDPGLPLGANAVLRELRGAALLDKVTDILVTHSDIDHIGAAPALQAATRARVWLGRDDAGFLDGTRRAATPFRRLLAYWPVSPFEHGLTLLDGGEEPFPGVRAVATPGHTPGHMAFVFREVVFAGDAVLGTSSGFRQLPGFITSDRERARESERLIAELGARWFFPGHGRARDLSSLTRRS</sequence>
<dbReference type="PANTHER" id="PTHR42951:SF17">
    <property type="entry name" value="METALLO-BETA-LACTAMASE DOMAIN-CONTAINING PROTEIN"/>
    <property type="match status" value="1"/>
</dbReference>
<comment type="caution">
    <text evidence="2">The sequence shown here is derived from an EMBL/GenBank/DDBJ whole genome shotgun (WGS) entry which is preliminary data.</text>
</comment>
<reference evidence="2 3" key="1">
    <citation type="submission" date="2023-12" db="EMBL/GenBank/DDBJ databases">
        <title>Sinomonas terricola sp. nov, isolated from litchi orchard soil in Guangdong, PR China.</title>
        <authorList>
            <person name="Jiaxin W."/>
            <person name="Yang Z."/>
            <person name="Honghui Z."/>
        </authorList>
    </citation>
    <scope>NUCLEOTIDE SEQUENCE [LARGE SCALE GENOMIC DNA]</scope>
    <source>
        <strain evidence="2 3">JGH33</strain>
    </source>
</reference>